<accession>A0A9P6NEP4</accession>
<proteinExistence type="predicted"/>
<dbReference type="AlphaFoldDB" id="A0A9P6NEP4"/>
<evidence type="ECO:0000313" key="2">
    <source>
        <dbReference type="Proteomes" id="UP000886653"/>
    </source>
</evidence>
<comment type="caution">
    <text evidence="1">The sequence shown here is derived from an EMBL/GenBank/DDBJ whole genome shotgun (WGS) entry which is preliminary data.</text>
</comment>
<protein>
    <submittedName>
        <fullName evidence="1">Uncharacterized protein</fullName>
    </submittedName>
</protein>
<reference evidence="1" key="1">
    <citation type="submission" date="2013-11" db="EMBL/GenBank/DDBJ databases">
        <title>Genome sequence of the fusiform rust pathogen reveals effectors for host alternation and coevolution with pine.</title>
        <authorList>
            <consortium name="DOE Joint Genome Institute"/>
            <person name="Smith K."/>
            <person name="Pendleton A."/>
            <person name="Kubisiak T."/>
            <person name="Anderson C."/>
            <person name="Salamov A."/>
            <person name="Aerts A."/>
            <person name="Riley R."/>
            <person name="Clum A."/>
            <person name="Lindquist E."/>
            <person name="Ence D."/>
            <person name="Campbell M."/>
            <person name="Kronenberg Z."/>
            <person name="Feau N."/>
            <person name="Dhillon B."/>
            <person name="Hamelin R."/>
            <person name="Burleigh J."/>
            <person name="Smith J."/>
            <person name="Yandell M."/>
            <person name="Nelson C."/>
            <person name="Grigoriev I."/>
            <person name="Davis J."/>
        </authorList>
    </citation>
    <scope>NUCLEOTIDE SEQUENCE</scope>
    <source>
        <strain evidence="1">G11</strain>
    </source>
</reference>
<gene>
    <name evidence="1" type="ORF">CROQUDRAFT_716771</name>
</gene>
<sequence length="288" mass="32806">MNGSIYRKDLAVKSEFCFGSFFKAGRGESSSNKLDLNQVHRRAMVLLGCLSDFSNKVGSSGPPISRKGQDTATRVLHELNMKPRKKWALKNHGQGFQEMVEEAATDPGARPVNSAEEFNENLFRTARQQLQTDNISVGPEYQDPSALETIESSIQEYAEKALQKEHDLIQYLNEVTKTYSGITQAFKNAVAARQKFLFAIRIYGAEIGKNPKIFEHSNIRKQVDELEQFKQKYTRGIKNFLRVDRLPFDYLYPNRGPNGDDDRVYNKLLQIFQAIDTKIDSEQKGSRP</sequence>
<keyword evidence="2" id="KW-1185">Reference proteome</keyword>
<name>A0A9P6NEP4_9BASI</name>
<dbReference type="EMBL" id="MU167300">
    <property type="protein sequence ID" value="KAG0144222.1"/>
    <property type="molecule type" value="Genomic_DNA"/>
</dbReference>
<organism evidence="1 2">
    <name type="scientific">Cronartium quercuum f. sp. fusiforme G11</name>
    <dbReference type="NCBI Taxonomy" id="708437"/>
    <lineage>
        <taxon>Eukaryota</taxon>
        <taxon>Fungi</taxon>
        <taxon>Dikarya</taxon>
        <taxon>Basidiomycota</taxon>
        <taxon>Pucciniomycotina</taxon>
        <taxon>Pucciniomycetes</taxon>
        <taxon>Pucciniales</taxon>
        <taxon>Coleosporiaceae</taxon>
        <taxon>Cronartium</taxon>
    </lineage>
</organism>
<dbReference type="Proteomes" id="UP000886653">
    <property type="component" value="Unassembled WGS sequence"/>
</dbReference>
<evidence type="ECO:0000313" key="1">
    <source>
        <dbReference type="EMBL" id="KAG0144222.1"/>
    </source>
</evidence>